<evidence type="ECO:0000259" key="2">
    <source>
        <dbReference type="Pfam" id="PF10593"/>
    </source>
</evidence>
<dbReference type="Pfam" id="PF10593">
    <property type="entry name" value="Z1"/>
    <property type="match status" value="1"/>
</dbReference>
<feature type="region of interest" description="Disordered" evidence="1">
    <location>
        <begin position="445"/>
        <end position="467"/>
    </location>
</feature>
<sequence>MHTGSTVSVSNPNPLRPARDPRERLRLTTAARRVRAIGNKHSTMLIHTSVNTVIHNSFREPLQNLLEGIGDLLHAEDADLHLELESLWESECARVPASAFGRKIVSYAALRESLEDVARDCRVILDNASSKVRLDYENGPVVAIAVGGNTLSRGLTLEGLSVSYFVRSVSAYDTLLQMGRWFGYRTGYEDLPRVWLTKELREWFRHLATVEHEIRQDIDVYMTEDKTPRTFAVRMRTHPTLRVTAAAKMKVFTHAASSYGGQRIQTRYFDLSRDVLLENQRVFKSLISDVVESDAKPDHSASGNRFLWRGVSYESVVEFLDSYSFHEASTQCDSRLLTEYIQKRVANRALHTWNVAIVGKVASNDSAATFEVVPGVRAGCVVRSRLTDSDPVDIKTLMSRRDAAIDLDTSGVEGELTEGKIVQLRKQQSPATGLLVLYVIDKDSQPKTTSAPEERPKDGSESPGDLRSALEAPEHVIGVGLVFPEPIGSDSEVEWDYISADLSRIQIEESDLDEQELVEF</sequence>
<gene>
    <name evidence="3" type="ORF">L618_002200000670</name>
</gene>
<dbReference type="Proteomes" id="UP000317573">
    <property type="component" value="Unassembled WGS sequence"/>
</dbReference>
<proteinExistence type="predicted"/>
<dbReference type="RefSeq" id="WP_145691963.1">
    <property type="nucleotide sequence ID" value="NZ_VLJT01000020.1"/>
</dbReference>
<dbReference type="EMBL" id="VLJT01000020">
    <property type="protein sequence ID" value="TWH16657.1"/>
    <property type="molecule type" value="Genomic_DNA"/>
</dbReference>
<organism evidence="3 4">
    <name type="scientific">Rhodococcus rhodochrous J45</name>
    <dbReference type="NCBI Taxonomy" id="935266"/>
    <lineage>
        <taxon>Bacteria</taxon>
        <taxon>Bacillati</taxon>
        <taxon>Actinomycetota</taxon>
        <taxon>Actinomycetes</taxon>
        <taxon>Mycobacteriales</taxon>
        <taxon>Nocardiaceae</taxon>
        <taxon>Rhodococcus</taxon>
    </lineage>
</organism>
<dbReference type="InterPro" id="IPR018310">
    <property type="entry name" value="Put_endonuclease_Z1-dom"/>
</dbReference>
<evidence type="ECO:0000313" key="3">
    <source>
        <dbReference type="EMBL" id="TWH16657.1"/>
    </source>
</evidence>
<evidence type="ECO:0000313" key="4">
    <source>
        <dbReference type="Proteomes" id="UP000317573"/>
    </source>
</evidence>
<feature type="region of interest" description="Disordered" evidence="1">
    <location>
        <begin position="1"/>
        <end position="21"/>
    </location>
</feature>
<reference evidence="3 4" key="1">
    <citation type="submission" date="2019-07" db="EMBL/GenBank/DDBJ databases">
        <title>Genome sequencing of lignin-degrading bacterial isolates.</title>
        <authorList>
            <person name="Gladden J."/>
        </authorList>
    </citation>
    <scope>NUCLEOTIDE SEQUENCE [LARGE SCALE GENOMIC DNA]</scope>
    <source>
        <strain evidence="3 4">J45</strain>
    </source>
</reference>
<dbReference type="AlphaFoldDB" id="A0A562E4G3"/>
<protein>
    <submittedName>
        <fullName evidence="3">Z1 domain-containing protein</fullName>
    </submittedName>
</protein>
<evidence type="ECO:0000256" key="1">
    <source>
        <dbReference type="SAM" id="MobiDB-lite"/>
    </source>
</evidence>
<comment type="caution">
    <text evidence="3">The sequence shown here is derived from an EMBL/GenBank/DDBJ whole genome shotgun (WGS) entry which is preliminary data.</text>
</comment>
<feature type="compositionally biased region" description="Polar residues" evidence="1">
    <location>
        <begin position="1"/>
        <end position="13"/>
    </location>
</feature>
<accession>A0A562E4G3</accession>
<feature type="domain" description="Putative endonuclease Z1" evidence="2">
    <location>
        <begin position="27"/>
        <end position="239"/>
    </location>
</feature>
<name>A0A562E4G3_RHORH</name>